<accession>W4K8B5</accession>
<dbReference type="GeneID" id="20668724"/>
<reference evidence="1 2" key="1">
    <citation type="journal article" date="2012" name="New Phytol.">
        <title>Insight into trade-off between wood decay and parasitism from the genome of a fungal forest pathogen.</title>
        <authorList>
            <person name="Olson A."/>
            <person name="Aerts A."/>
            <person name="Asiegbu F."/>
            <person name="Belbahri L."/>
            <person name="Bouzid O."/>
            <person name="Broberg A."/>
            <person name="Canback B."/>
            <person name="Coutinho P.M."/>
            <person name="Cullen D."/>
            <person name="Dalman K."/>
            <person name="Deflorio G."/>
            <person name="van Diepen L.T."/>
            <person name="Dunand C."/>
            <person name="Duplessis S."/>
            <person name="Durling M."/>
            <person name="Gonthier P."/>
            <person name="Grimwood J."/>
            <person name="Fossdal C.G."/>
            <person name="Hansson D."/>
            <person name="Henrissat B."/>
            <person name="Hietala A."/>
            <person name="Himmelstrand K."/>
            <person name="Hoffmeister D."/>
            <person name="Hogberg N."/>
            <person name="James T.Y."/>
            <person name="Karlsson M."/>
            <person name="Kohler A."/>
            <person name="Kues U."/>
            <person name="Lee Y.H."/>
            <person name="Lin Y.C."/>
            <person name="Lind M."/>
            <person name="Lindquist E."/>
            <person name="Lombard V."/>
            <person name="Lucas S."/>
            <person name="Lunden K."/>
            <person name="Morin E."/>
            <person name="Murat C."/>
            <person name="Park J."/>
            <person name="Raffaello T."/>
            <person name="Rouze P."/>
            <person name="Salamov A."/>
            <person name="Schmutz J."/>
            <person name="Solheim H."/>
            <person name="Stahlberg J."/>
            <person name="Velez H."/>
            <person name="de Vries R.P."/>
            <person name="Wiebenga A."/>
            <person name="Woodward S."/>
            <person name="Yakovlev I."/>
            <person name="Garbelotto M."/>
            <person name="Martin F."/>
            <person name="Grigoriev I.V."/>
            <person name="Stenlid J."/>
        </authorList>
    </citation>
    <scope>NUCLEOTIDE SEQUENCE [LARGE SCALE GENOMIC DNA]</scope>
    <source>
        <strain evidence="1 2">TC 32-1</strain>
    </source>
</reference>
<organism evidence="1 2">
    <name type="scientific">Heterobasidion irregulare (strain TC 32-1)</name>
    <dbReference type="NCBI Taxonomy" id="747525"/>
    <lineage>
        <taxon>Eukaryota</taxon>
        <taxon>Fungi</taxon>
        <taxon>Dikarya</taxon>
        <taxon>Basidiomycota</taxon>
        <taxon>Agaricomycotina</taxon>
        <taxon>Agaricomycetes</taxon>
        <taxon>Russulales</taxon>
        <taxon>Bondarzewiaceae</taxon>
        <taxon>Heterobasidion</taxon>
        <taxon>Heterobasidion annosum species complex</taxon>
    </lineage>
</organism>
<sequence>TAQTIAIGPPSTGDSVSSDAALNVQVLRPNSIIGCQEVAIVISMAQCTTSISCPDPSERLGTPLYIGPFNPQPPPSPSFVYQQNFTVMVPEYLEHGSSAILSLTHLCLIGASPFPLLEFRNVTLSV</sequence>
<feature type="non-terminal residue" evidence="1">
    <location>
        <position position="126"/>
    </location>
</feature>
<dbReference type="RefSeq" id="XP_009545959.1">
    <property type="nucleotide sequence ID" value="XM_009547664.1"/>
</dbReference>
<dbReference type="InterPro" id="IPR045469">
    <property type="entry name" value="Nis1"/>
</dbReference>
<dbReference type="AlphaFoldDB" id="W4K8B5"/>
<dbReference type="Pfam" id="PF19271">
    <property type="entry name" value="Nis1"/>
    <property type="match status" value="1"/>
</dbReference>
<evidence type="ECO:0008006" key="3">
    <source>
        <dbReference type="Google" id="ProtNLM"/>
    </source>
</evidence>
<keyword evidence="2" id="KW-1185">Reference proteome</keyword>
<gene>
    <name evidence="1" type="ORF">HETIRDRAFT_232980</name>
</gene>
<dbReference type="HOGENOM" id="CLU_137500_0_0_1"/>
<dbReference type="EMBL" id="KI925458">
    <property type="protein sequence ID" value="ETW81286.1"/>
    <property type="molecule type" value="Genomic_DNA"/>
</dbReference>
<protein>
    <recommendedName>
        <fullName evidence="3">Phosphatidylglycerol/phosphatidylinositol transfer protein</fullName>
    </recommendedName>
</protein>
<dbReference type="Proteomes" id="UP000030671">
    <property type="component" value="Unassembled WGS sequence"/>
</dbReference>
<dbReference type="KEGG" id="hir:HETIRDRAFT_232980"/>
<dbReference type="OrthoDB" id="2841294at2759"/>
<evidence type="ECO:0000313" key="1">
    <source>
        <dbReference type="EMBL" id="ETW81286.1"/>
    </source>
</evidence>
<feature type="non-terminal residue" evidence="1">
    <location>
        <position position="1"/>
    </location>
</feature>
<evidence type="ECO:0000313" key="2">
    <source>
        <dbReference type="Proteomes" id="UP000030671"/>
    </source>
</evidence>
<dbReference type="InParanoid" id="W4K8B5"/>
<name>W4K8B5_HETIT</name>
<proteinExistence type="predicted"/>